<evidence type="ECO:0000256" key="2">
    <source>
        <dbReference type="ARBA" id="ARBA00022664"/>
    </source>
</evidence>
<feature type="region of interest" description="Disordered" evidence="9">
    <location>
        <begin position="513"/>
        <end position="703"/>
    </location>
</feature>
<feature type="compositionally biased region" description="Basic and acidic residues" evidence="9">
    <location>
        <begin position="604"/>
        <end position="667"/>
    </location>
</feature>
<comment type="subcellular location">
    <subcellularLocation>
        <location evidence="1">Nucleus</location>
    </subcellularLocation>
</comment>
<feature type="compositionally biased region" description="Low complexity" evidence="9">
    <location>
        <begin position="21"/>
        <end position="33"/>
    </location>
</feature>
<dbReference type="GO" id="GO:0006397">
    <property type="term" value="P:mRNA processing"/>
    <property type="evidence" value="ECO:0007669"/>
    <property type="project" value="UniProtKB-KW"/>
</dbReference>
<keyword evidence="5 8" id="KW-0863">Zinc-finger</keyword>
<evidence type="ECO:0000256" key="3">
    <source>
        <dbReference type="ARBA" id="ARBA00022723"/>
    </source>
</evidence>
<evidence type="ECO:0000256" key="5">
    <source>
        <dbReference type="ARBA" id="ARBA00022771"/>
    </source>
</evidence>
<dbReference type="Pfam" id="PF00098">
    <property type="entry name" value="zf-CCHC"/>
    <property type="match status" value="2"/>
</dbReference>
<dbReference type="PROSITE" id="PS50158">
    <property type="entry name" value="ZF_CCHC"/>
    <property type="match status" value="2"/>
</dbReference>
<dbReference type="AlphaFoldDB" id="A0A0H2RWC3"/>
<accession>A0A0H2RWC3</accession>
<feature type="compositionally biased region" description="Basic and acidic residues" evidence="9">
    <location>
        <begin position="675"/>
        <end position="684"/>
    </location>
</feature>
<dbReference type="InterPro" id="IPR051644">
    <property type="entry name" value="TRAMP_AT-DNA-binding"/>
</dbReference>
<evidence type="ECO:0000259" key="10">
    <source>
        <dbReference type="PROSITE" id="PS50158"/>
    </source>
</evidence>
<dbReference type="InterPro" id="IPR036875">
    <property type="entry name" value="Znf_CCHC_sf"/>
</dbReference>
<feature type="region of interest" description="Disordered" evidence="9">
    <location>
        <begin position="1"/>
        <end position="204"/>
    </location>
</feature>
<dbReference type="Gene3D" id="4.10.60.10">
    <property type="entry name" value="Zinc finger, CCHC-type"/>
    <property type="match status" value="1"/>
</dbReference>
<evidence type="ECO:0000256" key="1">
    <source>
        <dbReference type="ARBA" id="ARBA00004123"/>
    </source>
</evidence>
<keyword evidence="3" id="KW-0479">Metal-binding</keyword>
<organism evidence="11 12">
    <name type="scientific">Schizopora paradoxa</name>
    <dbReference type="NCBI Taxonomy" id="27342"/>
    <lineage>
        <taxon>Eukaryota</taxon>
        <taxon>Fungi</taxon>
        <taxon>Dikarya</taxon>
        <taxon>Basidiomycota</taxon>
        <taxon>Agaricomycotina</taxon>
        <taxon>Agaricomycetes</taxon>
        <taxon>Hymenochaetales</taxon>
        <taxon>Schizoporaceae</taxon>
        <taxon>Schizopora</taxon>
    </lineage>
</organism>
<dbReference type="InterPro" id="IPR001878">
    <property type="entry name" value="Znf_CCHC"/>
</dbReference>
<keyword evidence="7" id="KW-0539">Nucleus</keyword>
<proteinExistence type="predicted"/>
<protein>
    <recommendedName>
        <fullName evidence="10">CCHC-type domain-containing protein</fullName>
    </recommendedName>
</protein>
<sequence length="703" mass="78590">MGTPGAEVIDLTEFDDDAPKEASSSAKSTKSASQHTPNSAGTSRLTPARDVKKSTTRDNPIVISDEDQTVEDYGENARKRRKRYRSVEVGVGVGTPNGAVAGKNGRSDRTSKDAGALPEESSSKRRKRQSSKNDSSKLANGNGTMDTSRRATIPAGERVTPDPRDVEGRTHHYENNKSSRRERREERRFERDADRSTRDPGLYRDAAIEETDTTRLFVVDYGQPQTEAPPQPDQTTSQVLVKDEFAGLSNDDNNLILPSHVSITATAQPDETMAQDQPLVANDSDDDDFIKFLDYDDVQRGVPRYFDEASNEKQSTFACRHCGAEGDHKTIDCPVMICLTCGARNEHSTRGCPISKTCFTCGIKGHINSDCPNRYGSHRVKSADRMHDCDRCGSHLHTAKECPTLWRMYEYVSDSRRDEILKRRREKEGFQFGEGGEGFIGEDLWCYNCGDEGHLGDDCDLAPRPPEFPREPSAFGRFNILSGPFADAAAPSSSRSRKQREWEVEGYFDDGYGFSGPSNVGKRGRDKEKERMRQRAFEADYDDDDWFGSRGDSRRTGPQSTSHPPPLGPKRSGKDSSSTPRGKGQQKPGFEVHLHKNSSAKKPNLLDRMESGKGKGKGKSDSPARHGDGRHSSDNRSKRDRERDRERDKDRGKDRDRDRDRERERQKNRNGPTGSRDKPERDGRNGGGHDSSSRRKYYGGYGT</sequence>
<dbReference type="GO" id="GO:0071039">
    <property type="term" value="P:nuclear polyadenylation-dependent CUT catabolic process"/>
    <property type="evidence" value="ECO:0007669"/>
    <property type="project" value="TreeGrafter"/>
</dbReference>
<dbReference type="EMBL" id="KQ085917">
    <property type="protein sequence ID" value="KLO16350.1"/>
    <property type="molecule type" value="Genomic_DNA"/>
</dbReference>
<keyword evidence="12" id="KW-1185">Reference proteome</keyword>
<dbReference type="GO" id="GO:0031499">
    <property type="term" value="C:TRAMP complex"/>
    <property type="evidence" value="ECO:0007669"/>
    <property type="project" value="TreeGrafter"/>
</dbReference>
<dbReference type="GO" id="GO:0008270">
    <property type="term" value="F:zinc ion binding"/>
    <property type="evidence" value="ECO:0007669"/>
    <property type="project" value="UniProtKB-KW"/>
</dbReference>
<evidence type="ECO:0000256" key="6">
    <source>
        <dbReference type="ARBA" id="ARBA00022833"/>
    </source>
</evidence>
<name>A0A0H2RWC3_9AGAM</name>
<evidence type="ECO:0000256" key="7">
    <source>
        <dbReference type="ARBA" id="ARBA00023242"/>
    </source>
</evidence>
<dbReference type="GO" id="GO:0071036">
    <property type="term" value="P:nuclear polyadenylation-dependent snoRNA catabolic process"/>
    <property type="evidence" value="ECO:0007669"/>
    <property type="project" value="TreeGrafter"/>
</dbReference>
<dbReference type="STRING" id="27342.A0A0H2RWC3"/>
<evidence type="ECO:0000256" key="9">
    <source>
        <dbReference type="SAM" id="MobiDB-lite"/>
    </source>
</evidence>
<gene>
    <name evidence="11" type="ORF">SCHPADRAFT_926593</name>
</gene>
<feature type="domain" description="CCHC-type" evidence="10">
    <location>
        <begin position="358"/>
        <end position="373"/>
    </location>
</feature>
<dbReference type="GO" id="GO:0071031">
    <property type="term" value="P:nuclear mRNA surveillance of mRNA 3'-end processing"/>
    <property type="evidence" value="ECO:0007669"/>
    <property type="project" value="TreeGrafter"/>
</dbReference>
<dbReference type="GO" id="GO:0071037">
    <property type="term" value="P:nuclear polyadenylation-dependent snRNA catabolic process"/>
    <property type="evidence" value="ECO:0007669"/>
    <property type="project" value="TreeGrafter"/>
</dbReference>
<dbReference type="InParanoid" id="A0A0H2RWC3"/>
<feature type="compositionally biased region" description="Basic and acidic residues" evidence="9">
    <location>
        <begin position="159"/>
        <end position="202"/>
    </location>
</feature>
<feature type="domain" description="CCHC-type" evidence="10">
    <location>
        <begin position="446"/>
        <end position="459"/>
    </location>
</feature>
<dbReference type="OrthoDB" id="7608935at2759"/>
<feature type="compositionally biased region" description="Polar residues" evidence="9">
    <location>
        <begin position="34"/>
        <end position="45"/>
    </location>
</feature>
<dbReference type="PANTHER" id="PTHR46543:SF1">
    <property type="entry name" value="ZINC FINGER CCHC DOMAIN-CONTAINING PROTEIN 7"/>
    <property type="match status" value="1"/>
</dbReference>
<dbReference type="PANTHER" id="PTHR46543">
    <property type="entry name" value="ZINC FINGER CCHC DOMAIN-CONTAINING PROTEIN 7"/>
    <property type="match status" value="1"/>
</dbReference>
<keyword evidence="2" id="KW-0507">mRNA processing</keyword>
<keyword evidence="6" id="KW-0862">Zinc</keyword>
<dbReference type="GO" id="GO:0071035">
    <property type="term" value="P:nuclear polyadenylation-dependent rRNA catabolic process"/>
    <property type="evidence" value="ECO:0007669"/>
    <property type="project" value="TreeGrafter"/>
</dbReference>
<dbReference type="GO" id="GO:0071038">
    <property type="term" value="P:TRAMP-dependent tRNA surveillance pathway"/>
    <property type="evidence" value="ECO:0007669"/>
    <property type="project" value="TreeGrafter"/>
</dbReference>
<keyword evidence="4" id="KW-0677">Repeat</keyword>
<dbReference type="SUPFAM" id="SSF57756">
    <property type="entry name" value="Retrovirus zinc finger-like domains"/>
    <property type="match status" value="1"/>
</dbReference>
<feature type="compositionally biased region" description="Acidic residues" evidence="9">
    <location>
        <begin position="64"/>
        <end position="74"/>
    </location>
</feature>
<reference evidence="11 12" key="1">
    <citation type="submission" date="2015-04" db="EMBL/GenBank/DDBJ databases">
        <title>Complete genome sequence of Schizopora paradoxa KUC8140, a cosmopolitan wood degrader in East Asia.</title>
        <authorList>
            <consortium name="DOE Joint Genome Institute"/>
            <person name="Min B."/>
            <person name="Park H."/>
            <person name="Jang Y."/>
            <person name="Kim J.-J."/>
            <person name="Kim K.H."/>
            <person name="Pangilinan J."/>
            <person name="Lipzen A."/>
            <person name="Riley R."/>
            <person name="Grigoriev I.V."/>
            <person name="Spatafora J.W."/>
            <person name="Choi I.-G."/>
        </authorList>
    </citation>
    <scope>NUCLEOTIDE SEQUENCE [LARGE SCALE GENOMIC DNA]</scope>
    <source>
        <strain evidence="11 12">KUC8140</strain>
    </source>
</reference>
<evidence type="ECO:0000313" key="11">
    <source>
        <dbReference type="EMBL" id="KLO16350.1"/>
    </source>
</evidence>
<feature type="compositionally biased region" description="Basic and acidic residues" evidence="9">
    <location>
        <begin position="523"/>
        <end position="538"/>
    </location>
</feature>
<evidence type="ECO:0000256" key="4">
    <source>
        <dbReference type="ARBA" id="ARBA00022737"/>
    </source>
</evidence>
<feature type="compositionally biased region" description="Basic and acidic residues" evidence="9">
    <location>
        <begin position="47"/>
        <end position="56"/>
    </location>
</feature>
<dbReference type="SMART" id="SM00343">
    <property type="entry name" value="ZnF_C2HC"/>
    <property type="match status" value="5"/>
</dbReference>
<evidence type="ECO:0000256" key="8">
    <source>
        <dbReference type="PROSITE-ProRule" id="PRU00047"/>
    </source>
</evidence>
<dbReference type="GO" id="GO:0003723">
    <property type="term" value="F:RNA binding"/>
    <property type="evidence" value="ECO:0007669"/>
    <property type="project" value="TreeGrafter"/>
</dbReference>
<evidence type="ECO:0000313" key="12">
    <source>
        <dbReference type="Proteomes" id="UP000053477"/>
    </source>
</evidence>
<dbReference type="Proteomes" id="UP000053477">
    <property type="component" value="Unassembled WGS sequence"/>
</dbReference>